<reference evidence="1 2" key="1">
    <citation type="journal article" date="2022" name="bioRxiv">
        <title>The genome of the oomycete Peronosclerospora sorghi, a cosmopolitan pathogen of maize and sorghum, is inflated with dispersed pseudogenes.</title>
        <authorList>
            <person name="Fletcher K."/>
            <person name="Martin F."/>
            <person name="Isakeit T."/>
            <person name="Cavanaugh K."/>
            <person name="Magill C."/>
            <person name="Michelmore R."/>
        </authorList>
    </citation>
    <scope>NUCLEOTIDE SEQUENCE [LARGE SCALE GENOMIC DNA]</scope>
    <source>
        <strain evidence="1">P6</strain>
    </source>
</reference>
<accession>A0ACC0WCL7</accession>
<gene>
    <name evidence="1" type="ORF">PsorP6_016842</name>
</gene>
<comment type="caution">
    <text evidence="1">The sequence shown here is derived from an EMBL/GenBank/DDBJ whole genome shotgun (WGS) entry which is preliminary data.</text>
</comment>
<protein>
    <submittedName>
        <fullName evidence="1">Uncharacterized protein</fullName>
    </submittedName>
</protein>
<dbReference type="Proteomes" id="UP001163321">
    <property type="component" value="Chromosome 2"/>
</dbReference>
<evidence type="ECO:0000313" key="2">
    <source>
        <dbReference type="Proteomes" id="UP001163321"/>
    </source>
</evidence>
<name>A0ACC0WCL7_9STRA</name>
<evidence type="ECO:0000313" key="1">
    <source>
        <dbReference type="EMBL" id="KAI9916570.1"/>
    </source>
</evidence>
<proteinExistence type="predicted"/>
<organism evidence="1 2">
    <name type="scientific">Peronosclerospora sorghi</name>
    <dbReference type="NCBI Taxonomy" id="230839"/>
    <lineage>
        <taxon>Eukaryota</taxon>
        <taxon>Sar</taxon>
        <taxon>Stramenopiles</taxon>
        <taxon>Oomycota</taxon>
        <taxon>Peronosporomycetes</taxon>
        <taxon>Peronosporales</taxon>
        <taxon>Peronosporaceae</taxon>
        <taxon>Peronosclerospora</taxon>
    </lineage>
</organism>
<dbReference type="EMBL" id="CM047581">
    <property type="protein sequence ID" value="KAI9916570.1"/>
    <property type="molecule type" value="Genomic_DNA"/>
</dbReference>
<sequence length="168" mass="18510">MNRAYGIPWDDLARDERQPVPELWTAIDPEKVKELALAGCAVGEVEDFRGSPEADAVPYPSVMPEVRSRYVDERQDAVADQAISGRKKSSIPNEVGARQTHRGRDDAGAGRWDVCLGLRFPELLMDEFEGVVRHFGSHSSSDVPMLANKGFGSLLADLSPNLHLLLLN</sequence>
<keyword evidence="2" id="KW-1185">Reference proteome</keyword>